<reference evidence="2 3" key="1">
    <citation type="journal article" date="2019" name="Int. J. Syst. Evol. Microbiol.">
        <title>Streptomyces cadmiisoli sp. nov., a novel actinomycete isolated from cadmium-contaminated soil.</title>
        <authorList>
            <person name="Li K."/>
            <person name="Tang X."/>
            <person name="Zhao J."/>
            <person name="Guo Y."/>
            <person name="Tang Y."/>
            <person name="Gao J."/>
        </authorList>
    </citation>
    <scope>NUCLEOTIDE SEQUENCE [LARGE SCALE GENOMIC DNA]</scope>
    <source>
        <strain evidence="2 3">ZFG47</strain>
    </source>
</reference>
<sequence length="118" mass="12251">MSSLSPSRSPRRISAAGLLAPVAVAVGALVLAVQVSIPEAWWPHTGQVFTAGTRPTPQDRCEAIAGPAKAYCERGTRTTSPSPAQHDAAGTVWRLIAVGAGLAPVVIWRRSATGRGRS</sequence>
<proteinExistence type="predicted"/>
<keyword evidence="1" id="KW-0472">Membrane</keyword>
<keyword evidence="3" id="KW-1185">Reference proteome</keyword>
<protein>
    <submittedName>
        <fullName evidence="2">Uncharacterized protein</fullName>
    </submittedName>
</protein>
<evidence type="ECO:0000313" key="2">
    <source>
        <dbReference type="EMBL" id="AWW41863.1"/>
    </source>
</evidence>
<evidence type="ECO:0000256" key="1">
    <source>
        <dbReference type="SAM" id="Phobius"/>
    </source>
</evidence>
<accession>A0A2Z4JBY5</accession>
<evidence type="ECO:0000313" key="3">
    <source>
        <dbReference type="Proteomes" id="UP000249616"/>
    </source>
</evidence>
<dbReference type="KEGG" id="scad:DN051_38860"/>
<feature type="transmembrane region" description="Helical" evidence="1">
    <location>
        <begin position="91"/>
        <end position="108"/>
    </location>
</feature>
<dbReference type="EMBL" id="CP030073">
    <property type="protein sequence ID" value="AWW41863.1"/>
    <property type="molecule type" value="Genomic_DNA"/>
</dbReference>
<organism evidence="2 3">
    <name type="scientific">Streptomyces cadmiisoli</name>
    <dbReference type="NCBI Taxonomy" id="2184053"/>
    <lineage>
        <taxon>Bacteria</taxon>
        <taxon>Bacillati</taxon>
        <taxon>Actinomycetota</taxon>
        <taxon>Actinomycetes</taxon>
        <taxon>Kitasatosporales</taxon>
        <taxon>Streptomycetaceae</taxon>
        <taxon>Streptomyces</taxon>
        <taxon>Streptomyces aurantiacus group</taxon>
    </lineage>
</organism>
<dbReference type="RefSeq" id="WP_112441601.1">
    <property type="nucleotide sequence ID" value="NZ_CP030073.1"/>
</dbReference>
<keyword evidence="1" id="KW-0812">Transmembrane</keyword>
<dbReference type="AlphaFoldDB" id="A0A2Z4JBY5"/>
<keyword evidence="1" id="KW-1133">Transmembrane helix</keyword>
<name>A0A2Z4JBY5_9ACTN</name>
<dbReference type="Proteomes" id="UP000249616">
    <property type="component" value="Chromosome"/>
</dbReference>
<gene>
    <name evidence="2" type="ORF">DN051_38860</name>
</gene>